<feature type="region of interest" description="Disordered" evidence="1">
    <location>
        <begin position="17"/>
        <end position="56"/>
    </location>
</feature>
<name>A0A158NNF0_ATTCE</name>
<dbReference type="InParanoid" id="A0A158NNF0"/>
<sequence>MKGVEKCRDAFWDGIRGCGSGNGGSGDCDSSGGGGDGGGSQRIWMRSPRRQRRDVSRTLRQTVMLYPPHKEKNPILFNIIILYCIN</sequence>
<evidence type="ECO:0000313" key="2">
    <source>
        <dbReference type="EnsemblMetazoa" id="XP_012059058.1"/>
    </source>
</evidence>
<proteinExistence type="predicted"/>
<dbReference type="Proteomes" id="UP000005205">
    <property type="component" value="Unassembled WGS sequence"/>
</dbReference>
<keyword evidence="3" id="KW-1185">Reference proteome</keyword>
<feature type="compositionally biased region" description="Gly residues" evidence="1">
    <location>
        <begin position="17"/>
        <end position="40"/>
    </location>
</feature>
<evidence type="ECO:0000313" key="3">
    <source>
        <dbReference type="Proteomes" id="UP000005205"/>
    </source>
</evidence>
<dbReference type="EnsemblMetazoa" id="XM_012203668.1">
    <property type="protein sequence ID" value="XP_012059058.1"/>
    <property type="gene ID" value="LOC105622245"/>
</dbReference>
<accession>A0A158NNF0</accession>
<evidence type="ECO:0000256" key="1">
    <source>
        <dbReference type="SAM" id="MobiDB-lite"/>
    </source>
</evidence>
<dbReference type="AlphaFoldDB" id="A0A158NNF0"/>
<organism evidence="2 3">
    <name type="scientific">Atta cephalotes</name>
    <name type="common">Leafcutter ant</name>
    <dbReference type="NCBI Taxonomy" id="12957"/>
    <lineage>
        <taxon>Eukaryota</taxon>
        <taxon>Metazoa</taxon>
        <taxon>Ecdysozoa</taxon>
        <taxon>Arthropoda</taxon>
        <taxon>Hexapoda</taxon>
        <taxon>Insecta</taxon>
        <taxon>Pterygota</taxon>
        <taxon>Neoptera</taxon>
        <taxon>Endopterygota</taxon>
        <taxon>Hymenoptera</taxon>
        <taxon>Apocrita</taxon>
        <taxon>Aculeata</taxon>
        <taxon>Formicoidea</taxon>
        <taxon>Formicidae</taxon>
        <taxon>Myrmicinae</taxon>
        <taxon>Atta</taxon>
    </lineage>
</organism>
<dbReference type="EMBL" id="ADTU01021460">
    <property type="status" value="NOT_ANNOTATED_CDS"/>
    <property type="molecule type" value="Genomic_DNA"/>
</dbReference>
<protein>
    <submittedName>
        <fullName evidence="2">Uncharacterized protein</fullName>
    </submittedName>
</protein>
<gene>
    <name evidence="2" type="primary">105622245</name>
</gene>
<reference evidence="3" key="1">
    <citation type="journal article" date="2011" name="PLoS Genet.">
        <title>The genome sequence of the leaf-cutter ant Atta cephalotes reveals insights into its obligate symbiotic lifestyle.</title>
        <authorList>
            <person name="Suen G."/>
            <person name="Teiling C."/>
            <person name="Li L."/>
            <person name="Holt C."/>
            <person name="Abouheif E."/>
            <person name="Bornberg-Bauer E."/>
            <person name="Bouffard P."/>
            <person name="Caldera E.J."/>
            <person name="Cash E."/>
            <person name="Cavanaugh A."/>
            <person name="Denas O."/>
            <person name="Elhaik E."/>
            <person name="Fave M.J."/>
            <person name="Gadau J."/>
            <person name="Gibson J.D."/>
            <person name="Graur D."/>
            <person name="Grubbs K.J."/>
            <person name="Hagen D.E."/>
            <person name="Harkins T.T."/>
            <person name="Helmkampf M."/>
            <person name="Hu H."/>
            <person name="Johnson B.R."/>
            <person name="Kim J."/>
            <person name="Marsh S.E."/>
            <person name="Moeller J.A."/>
            <person name="Munoz-Torres M.C."/>
            <person name="Murphy M.C."/>
            <person name="Naughton M.C."/>
            <person name="Nigam S."/>
            <person name="Overson R."/>
            <person name="Rajakumar R."/>
            <person name="Reese J.T."/>
            <person name="Scott J.J."/>
            <person name="Smith C.R."/>
            <person name="Tao S."/>
            <person name="Tsutsui N.D."/>
            <person name="Viljakainen L."/>
            <person name="Wissler L."/>
            <person name="Yandell M.D."/>
            <person name="Zimmer F."/>
            <person name="Taylor J."/>
            <person name="Slater S.C."/>
            <person name="Clifton S.W."/>
            <person name="Warren W.C."/>
            <person name="Elsik C.G."/>
            <person name="Smith C.D."/>
            <person name="Weinstock G.M."/>
            <person name="Gerardo N.M."/>
            <person name="Currie C.R."/>
        </authorList>
    </citation>
    <scope>NUCLEOTIDE SEQUENCE [LARGE SCALE GENOMIC DNA]</scope>
</reference>
<reference evidence="2" key="2">
    <citation type="submission" date="2016-04" db="UniProtKB">
        <authorList>
            <consortium name="EnsemblMetazoa"/>
        </authorList>
    </citation>
    <scope>IDENTIFICATION</scope>
</reference>
<dbReference type="KEGG" id="acep:105622245"/>